<accession>A0A1A9Z3C7</accession>
<feature type="region of interest" description="Disordered" evidence="1">
    <location>
        <begin position="1"/>
        <end position="53"/>
    </location>
</feature>
<reference evidence="3" key="1">
    <citation type="submission" date="2014-03" db="EMBL/GenBank/DDBJ databases">
        <authorList>
            <person name="Aksoy S."/>
            <person name="Warren W."/>
            <person name="Wilson R.K."/>
        </authorList>
    </citation>
    <scope>NUCLEOTIDE SEQUENCE [LARGE SCALE GENOMIC DNA]</scope>
    <source>
        <strain evidence="3">IAEA</strain>
    </source>
</reference>
<protein>
    <submittedName>
        <fullName evidence="2">Uncharacterized protein</fullName>
    </submittedName>
</protein>
<sequence length="107" mass="11443">MVAVLSESLQLDDSRRKRGLSEDRETFEPNQPSLTRDNMGVPGSVISKPGEYSSSPLPNGAQYLHSVIVSDAVSGGKAAGFGTGTGFSLAQFLFSLLVRMGVYVFEQ</sequence>
<proteinExistence type="predicted"/>
<dbReference type="AlphaFoldDB" id="A0A1A9Z3C7"/>
<dbReference type="Proteomes" id="UP000092445">
    <property type="component" value="Unassembled WGS sequence"/>
</dbReference>
<evidence type="ECO:0000313" key="3">
    <source>
        <dbReference type="Proteomes" id="UP000092445"/>
    </source>
</evidence>
<evidence type="ECO:0000256" key="1">
    <source>
        <dbReference type="SAM" id="MobiDB-lite"/>
    </source>
</evidence>
<name>A0A1A9Z3C7_GLOPL</name>
<dbReference type="EnsemblMetazoa" id="GPAI002643-RA">
    <property type="protein sequence ID" value="GPAI002643-PA"/>
    <property type="gene ID" value="GPAI002643"/>
</dbReference>
<keyword evidence="3" id="KW-1185">Reference proteome</keyword>
<dbReference type="VEuPathDB" id="VectorBase:GPAI002643"/>
<reference evidence="2" key="2">
    <citation type="submission" date="2020-05" db="UniProtKB">
        <authorList>
            <consortium name="EnsemblMetazoa"/>
        </authorList>
    </citation>
    <scope>IDENTIFICATION</scope>
    <source>
        <strain evidence="2">IAEA</strain>
    </source>
</reference>
<evidence type="ECO:0000313" key="2">
    <source>
        <dbReference type="EnsemblMetazoa" id="GPAI002643-PA"/>
    </source>
</evidence>
<feature type="compositionally biased region" description="Basic and acidic residues" evidence="1">
    <location>
        <begin position="12"/>
        <end position="27"/>
    </location>
</feature>
<organism evidence="2 3">
    <name type="scientific">Glossina pallidipes</name>
    <name type="common">Tsetse fly</name>
    <dbReference type="NCBI Taxonomy" id="7398"/>
    <lineage>
        <taxon>Eukaryota</taxon>
        <taxon>Metazoa</taxon>
        <taxon>Ecdysozoa</taxon>
        <taxon>Arthropoda</taxon>
        <taxon>Hexapoda</taxon>
        <taxon>Insecta</taxon>
        <taxon>Pterygota</taxon>
        <taxon>Neoptera</taxon>
        <taxon>Endopterygota</taxon>
        <taxon>Diptera</taxon>
        <taxon>Brachycera</taxon>
        <taxon>Muscomorpha</taxon>
        <taxon>Hippoboscoidea</taxon>
        <taxon>Glossinidae</taxon>
        <taxon>Glossina</taxon>
    </lineage>
</organism>